<evidence type="ECO:0000313" key="2">
    <source>
        <dbReference type="Proteomes" id="UP001596166"/>
    </source>
</evidence>
<evidence type="ECO:0000313" key="1">
    <source>
        <dbReference type="EMBL" id="MFC5358136.1"/>
    </source>
</evidence>
<keyword evidence="2" id="KW-1185">Reference proteome</keyword>
<name>A0ABW0GBB8_9PROT</name>
<organism evidence="1 2">
    <name type="scientific">Azospirillum himalayense</name>
    <dbReference type="NCBI Taxonomy" id="654847"/>
    <lineage>
        <taxon>Bacteria</taxon>
        <taxon>Pseudomonadati</taxon>
        <taxon>Pseudomonadota</taxon>
        <taxon>Alphaproteobacteria</taxon>
        <taxon>Rhodospirillales</taxon>
        <taxon>Azospirillaceae</taxon>
        <taxon>Azospirillum</taxon>
    </lineage>
</organism>
<comment type="caution">
    <text evidence="1">The sequence shown here is derived from an EMBL/GenBank/DDBJ whole genome shotgun (WGS) entry which is preliminary data.</text>
</comment>
<proteinExistence type="predicted"/>
<dbReference type="Proteomes" id="UP001596166">
    <property type="component" value="Unassembled WGS sequence"/>
</dbReference>
<gene>
    <name evidence="1" type="ORF">ACFPMG_24420</name>
</gene>
<dbReference type="RefSeq" id="WP_376997832.1">
    <property type="nucleotide sequence ID" value="NZ_JBHSLC010000081.1"/>
</dbReference>
<protein>
    <submittedName>
        <fullName evidence="1">Uncharacterized protein</fullName>
    </submittedName>
</protein>
<accession>A0ABW0GBB8</accession>
<dbReference type="EMBL" id="JBHSLC010000081">
    <property type="protein sequence ID" value="MFC5358136.1"/>
    <property type="molecule type" value="Genomic_DNA"/>
</dbReference>
<sequence length="225" mass="24349">MSDFSALDNLRITNQATPAGTAYHAARHSTEARGLTAVTSLATKQTSVMLDGRPIGRVHALNDTAPGAFLWRAESFQVPGLWCGRSLWSGTGPDGYFQDPVEAMAAVVVDNIGWETDTPMHNGLTSTDDFQIAERAMIPGFVLTARITSEGRACFAVWSSANWTTGCYSLPLLDRYAETFDDAQRLATSAGAALLVAGVTWSMVDAELTITRWLEAQHLPPRGVW</sequence>
<reference evidence="2" key="1">
    <citation type="journal article" date="2019" name="Int. J. Syst. Evol. Microbiol.">
        <title>The Global Catalogue of Microorganisms (GCM) 10K type strain sequencing project: providing services to taxonomists for standard genome sequencing and annotation.</title>
        <authorList>
            <consortium name="The Broad Institute Genomics Platform"/>
            <consortium name="The Broad Institute Genome Sequencing Center for Infectious Disease"/>
            <person name="Wu L."/>
            <person name="Ma J."/>
        </authorList>
    </citation>
    <scope>NUCLEOTIDE SEQUENCE [LARGE SCALE GENOMIC DNA]</scope>
    <source>
        <strain evidence="2">CCUG 58760</strain>
    </source>
</reference>